<sequence>MSSDDKKKSGLGNFLGQLQEGVSRLNNKRPDREIRENEPKVDDAGSVEESLLDNQERDPDVEPDDGPLLLDAQATDVEAPQKAKGPMSRKKGLVLVGVLVVAAVIYQNSGKTPVELAPEGATAEAVVDDEPLDSQLDDWNPLGAPSTAKQAEATQDDAVGQTLTELQLNGPLQVSPGVPGSVELPLTNFDADPFSPQAEADYSAATTPTQPAGVASPFDLTVTSATAPFGSAAEAPAAGATQVPEANPPSEKGDAILARAASDNPDSKQLPSSEGIGETEIAELKAKLALQEKAIADLNAKLQDVASSTTAPKPKPVSSNASPKPAPATASRPVAKAGPRPKICVKAVAPPARNCSTCVAHAFLVKANHEEDMVGQGDFIAGYRVSITGDRLDLQNSAGDVVHKFWSQPNGCPAI</sequence>
<feature type="region of interest" description="Disordered" evidence="1">
    <location>
        <begin position="233"/>
        <end position="252"/>
    </location>
</feature>
<evidence type="ECO:0000313" key="3">
    <source>
        <dbReference type="Proteomes" id="UP000276506"/>
    </source>
</evidence>
<comment type="caution">
    <text evidence="2">The sequence shown here is derived from an EMBL/GenBank/DDBJ whole genome shotgun (WGS) entry which is preliminary data.</text>
</comment>
<evidence type="ECO:0000256" key="1">
    <source>
        <dbReference type="SAM" id="MobiDB-lite"/>
    </source>
</evidence>
<name>A0A427DYM5_9GAMM</name>
<accession>A0A427DYM5</accession>
<feature type="compositionally biased region" description="Polar residues" evidence="1">
    <location>
        <begin position="306"/>
        <end position="322"/>
    </location>
</feature>
<feature type="region of interest" description="Disordered" evidence="1">
    <location>
        <begin position="1"/>
        <end position="88"/>
    </location>
</feature>
<dbReference type="EMBL" id="RHQL01000010">
    <property type="protein sequence ID" value="RRV08893.1"/>
    <property type="molecule type" value="Genomic_DNA"/>
</dbReference>
<proteinExistence type="predicted"/>
<evidence type="ECO:0000313" key="2">
    <source>
        <dbReference type="EMBL" id="RRV08893.1"/>
    </source>
</evidence>
<dbReference type="Proteomes" id="UP000276506">
    <property type="component" value="Unassembled WGS sequence"/>
</dbReference>
<dbReference type="RefSeq" id="WP_125877993.1">
    <property type="nucleotide sequence ID" value="NZ_RHQL01000010.1"/>
</dbReference>
<feature type="compositionally biased region" description="Basic and acidic residues" evidence="1">
    <location>
        <begin position="28"/>
        <end position="43"/>
    </location>
</feature>
<gene>
    <name evidence="2" type="ORF">EGJ28_16655</name>
</gene>
<protein>
    <submittedName>
        <fullName evidence="2">Uncharacterized protein</fullName>
    </submittedName>
</protein>
<organism evidence="2 3">
    <name type="scientific">Stutzerimonas xanthomarina</name>
    <dbReference type="NCBI Taxonomy" id="271420"/>
    <lineage>
        <taxon>Bacteria</taxon>
        <taxon>Pseudomonadati</taxon>
        <taxon>Pseudomonadota</taxon>
        <taxon>Gammaproteobacteria</taxon>
        <taxon>Pseudomonadales</taxon>
        <taxon>Pseudomonadaceae</taxon>
        <taxon>Stutzerimonas</taxon>
    </lineage>
</organism>
<feature type="region of interest" description="Disordered" evidence="1">
    <location>
        <begin position="306"/>
        <end position="339"/>
    </location>
</feature>
<feature type="region of interest" description="Disordered" evidence="1">
    <location>
        <begin position="170"/>
        <end position="211"/>
    </location>
</feature>
<dbReference type="AlphaFoldDB" id="A0A427DYM5"/>
<reference evidence="2 3" key="1">
    <citation type="submission" date="2018-10" db="EMBL/GenBank/DDBJ databases">
        <title>Transmission dynamics of multidrug resistant bacteria on intensive care unit surfaces.</title>
        <authorList>
            <person name="D'Souza A.W."/>
            <person name="Potter R.F."/>
            <person name="Wallace M."/>
            <person name="Shupe A."/>
            <person name="Patel S."/>
            <person name="Sun S."/>
            <person name="Gul D."/>
            <person name="Kwon J.H."/>
            <person name="Andleeb S."/>
            <person name="Burnham C.-A.D."/>
            <person name="Dantas G."/>
        </authorList>
    </citation>
    <scope>NUCLEOTIDE SEQUENCE [LARGE SCALE GENOMIC DNA]</scope>
    <source>
        <strain evidence="2 3">PX_177</strain>
    </source>
</reference>